<accession>A0A917FSZ1</accession>
<dbReference type="RefSeq" id="WP_188365666.1">
    <property type="nucleotide sequence ID" value="NZ_BAABJF010000006.1"/>
</dbReference>
<protein>
    <recommendedName>
        <fullName evidence="3">Cleaved adhesin domain-containing protein</fullName>
    </recommendedName>
</protein>
<evidence type="ECO:0000256" key="1">
    <source>
        <dbReference type="SAM" id="Phobius"/>
    </source>
</evidence>
<evidence type="ECO:0000256" key="2">
    <source>
        <dbReference type="SAM" id="SignalP"/>
    </source>
</evidence>
<dbReference type="Gene3D" id="2.60.120.200">
    <property type="match status" value="1"/>
</dbReference>
<evidence type="ECO:0000259" key="3">
    <source>
        <dbReference type="Pfam" id="PF07675"/>
    </source>
</evidence>
<evidence type="ECO:0000313" key="5">
    <source>
        <dbReference type="Proteomes" id="UP000605253"/>
    </source>
</evidence>
<reference evidence="4" key="1">
    <citation type="journal article" date="2014" name="Int. J. Syst. Evol. Microbiol.">
        <title>Complete genome sequence of Corynebacterium casei LMG S-19264T (=DSM 44701T), isolated from a smear-ripened cheese.</title>
        <authorList>
            <consortium name="US DOE Joint Genome Institute (JGI-PGF)"/>
            <person name="Walter F."/>
            <person name="Albersmeier A."/>
            <person name="Kalinowski J."/>
            <person name="Ruckert C."/>
        </authorList>
    </citation>
    <scope>NUCLEOTIDE SEQUENCE</scope>
    <source>
        <strain evidence="4">CGMCC 1.12181</strain>
    </source>
</reference>
<dbReference type="AlphaFoldDB" id="A0A917FSZ1"/>
<feature type="chain" id="PRO_5036903407" description="Cleaved adhesin domain-containing protein" evidence="2">
    <location>
        <begin position="19"/>
        <end position="224"/>
    </location>
</feature>
<dbReference type="InterPro" id="IPR011628">
    <property type="entry name" value="Cleaved_adhesin"/>
</dbReference>
<name>A0A917FSZ1_9GAMM</name>
<feature type="transmembrane region" description="Helical" evidence="1">
    <location>
        <begin position="200"/>
        <end position="219"/>
    </location>
</feature>
<feature type="signal peptide" evidence="2">
    <location>
        <begin position="1"/>
        <end position="18"/>
    </location>
</feature>
<organism evidence="4 5">
    <name type="scientific">Marinicella pacifica</name>
    <dbReference type="NCBI Taxonomy" id="1171543"/>
    <lineage>
        <taxon>Bacteria</taxon>
        <taxon>Pseudomonadati</taxon>
        <taxon>Pseudomonadota</taxon>
        <taxon>Gammaproteobacteria</taxon>
        <taxon>Lysobacterales</taxon>
        <taxon>Marinicellaceae</taxon>
        <taxon>Marinicella</taxon>
    </lineage>
</organism>
<feature type="domain" description="Cleaved adhesin" evidence="3">
    <location>
        <begin position="21"/>
        <end position="121"/>
    </location>
</feature>
<keyword evidence="2" id="KW-0732">Signal</keyword>
<gene>
    <name evidence="4" type="ORF">GCM10011365_20640</name>
</gene>
<dbReference type="Pfam" id="PF07675">
    <property type="entry name" value="Cleaved_Adhesin"/>
    <property type="match status" value="1"/>
</dbReference>
<reference evidence="4" key="2">
    <citation type="submission" date="2020-09" db="EMBL/GenBank/DDBJ databases">
        <authorList>
            <person name="Sun Q."/>
            <person name="Zhou Y."/>
        </authorList>
    </citation>
    <scope>NUCLEOTIDE SEQUENCE</scope>
    <source>
        <strain evidence="4">CGMCC 1.12181</strain>
    </source>
</reference>
<keyword evidence="1" id="KW-0472">Membrane</keyword>
<dbReference type="EMBL" id="BMEO01000010">
    <property type="protein sequence ID" value="GGF99204.1"/>
    <property type="molecule type" value="Genomic_DNA"/>
</dbReference>
<sequence length="224" mass="24054">MKLLISALLALGTASVNAAVVMSEDFNTGIPGTWTVVDNEGTGLVWTNVAGCGESGNFTGGTGDAACVSSDVFGSAEYDTELWTPAMDLSMYSNTTLDLLANYQNIANLDFFDIDVSTDGGSSWTNELSWNEDHGTFRGTPGEAINLNLSAYDGQSNVIIRFRYYNPNNGDWDWYVQIDDVLVSGDEVVVAVPAAPVPTLGFWALALLMSLMIASTLLIHNKRT</sequence>
<keyword evidence="1" id="KW-1133">Transmembrane helix</keyword>
<evidence type="ECO:0000313" key="4">
    <source>
        <dbReference type="EMBL" id="GGF99204.1"/>
    </source>
</evidence>
<dbReference type="NCBIfam" id="NF038128">
    <property type="entry name" value="choice_anch_J"/>
    <property type="match status" value="1"/>
</dbReference>
<proteinExistence type="predicted"/>
<dbReference type="Proteomes" id="UP000605253">
    <property type="component" value="Unassembled WGS sequence"/>
</dbReference>
<keyword evidence="5" id="KW-1185">Reference proteome</keyword>
<keyword evidence="1" id="KW-0812">Transmembrane</keyword>
<comment type="caution">
    <text evidence="4">The sequence shown here is derived from an EMBL/GenBank/DDBJ whole genome shotgun (WGS) entry which is preliminary data.</text>
</comment>